<evidence type="ECO:0000313" key="2">
    <source>
        <dbReference type="EMBL" id="NKF22521.1"/>
    </source>
</evidence>
<feature type="chain" id="PRO_5037469798" evidence="1">
    <location>
        <begin position="23"/>
        <end position="90"/>
    </location>
</feature>
<feature type="signal peptide" evidence="1">
    <location>
        <begin position="1"/>
        <end position="22"/>
    </location>
</feature>
<dbReference type="RefSeq" id="WP_168147774.1">
    <property type="nucleotide sequence ID" value="NZ_JAAVXB010000004.1"/>
</dbReference>
<organism evidence="2 3">
    <name type="scientific">Solimonas marina</name>
    <dbReference type="NCBI Taxonomy" id="2714601"/>
    <lineage>
        <taxon>Bacteria</taxon>
        <taxon>Pseudomonadati</taxon>
        <taxon>Pseudomonadota</taxon>
        <taxon>Gammaproteobacteria</taxon>
        <taxon>Nevskiales</taxon>
        <taxon>Nevskiaceae</taxon>
        <taxon>Solimonas</taxon>
    </lineage>
</organism>
<sequence length="90" mass="9526">MNLPRMLIAATLAAGVAAPAFAAGNDAKSTVTADKKSQPVNCIEQTGSRIKPKNGECLDVSGRVYTQEQLQQTGQTNLADSLRMLDPSIH</sequence>
<gene>
    <name evidence="2" type="ORF">G7Y82_09335</name>
</gene>
<evidence type="ECO:0000256" key="1">
    <source>
        <dbReference type="SAM" id="SignalP"/>
    </source>
</evidence>
<keyword evidence="1" id="KW-0732">Signal</keyword>
<name>A0A970B9M2_9GAMM</name>
<keyword evidence="3" id="KW-1185">Reference proteome</keyword>
<proteinExistence type="predicted"/>
<dbReference type="AlphaFoldDB" id="A0A970B9M2"/>
<reference evidence="2" key="1">
    <citation type="submission" date="2020-03" db="EMBL/GenBank/DDBJ databases">
        <title>Solimonas marina sp. nov., isolated from deep seawater of the Pacific Ocean.</title>
        <authorList>
            <person name="Liu X."/>
            <person name="Lai Q."/>
            <person name="Sun F."/>
            <person name="Gai Y."/>
            <person name="Li G."/>
            <person name="Shao Z."/>
        </authorList>
    </citation>
    <scope>NUCLEOTIDE SEQUENCE</scope>
    <source>
        <strain evidence="2">C16B3</strain>
    </source>
</reference>
<dbReference type="Proteomes" id="UP000653472">
    <property type="component" value="Unassembled WGS sequence"/>
</dbReference>
<accession>A0A970B9M2</accession>
<protein>
    <submittedName>
        <fullName evidence="2">Uncharacterized protein</fullName>
    </submittedName>
</protein>
<dbReference type="EMBL" id="JAAVXB010000004">
    <property type="protein sequence ID" value="NKF22521.1"/>
    <property type="molecule type" value="Genomic_DNA"/>
</dbReference>
<comment type="caution">
    <text evidence="2">The sequence shown here is derived from an EMBL/GenBank/DDBJ whole genome shotgun (WGS) entry which is preliminary data.</text>
</comment>
<evidence type="ECO:0000313" key="3">
    <source>
        <dbReference type="Proteomes" id="UP000653472"/>
    </source>
</evidence>